<feature type="domain" description="HTH cro/C1-type" evidence="3">
    <location>
        <begin position="7"/>
        <end position="61"/>
    </location>
</feature>
<dbReference type="HOGENOM" id="CLU_060318_1_0_9"/>
<keyword evidence="2" id="KW-0472">Membrane</keyword>
<keyword evidence="2" id="KW-1133">Transmembrane helix</keyword>
<dbReference type="InterPro" id="IPR010982">
    <property type="entry name" value="Lambda_DNA-bd_dom_sf"/>
</dbReference>
<dbReference type="Proteomes" id="UP000007041">
    <property type="component" value="Chromosome"/>
</dbReference>
<dbReference type="PANTHER" id="PTHR46558">
    <property type="entry name" value="TRACRIPTIONAL REGULATORY PROTEIN-RELATED-RELATED"/>
    <property type="match status" value="1"/>
</dbReference>
<sequence>MILADKIILLRKKSGWSQEELAEKLNVSRQSISKWEGAQSVPGMDKILQLSEIFGVSTDYLLKDSIELEEYVEQESKSEESSMRYVSMEEANSYLDLTQNIAHKMALGVAMCIMSPAIIITLSNLYLLEQFSFSENQSQAIALTLFFITIASAVVIFISIGMKFKDFEYLKTEPIETEYGVSGMVKSKMKAYKETYSKYNIIGVTLCILSVLPVILSSFADKDLTDGIGVIGTLFMVAVGVFMLVTVGTIWSSFNVLLQEGEYSVEGKAKSKVVGSIAGIYWLLTTALYLFISFYYGAWDKSWMIWPVAGVLFGAVAAIANLVIKSKK</sequence>
<keyword evidence="5" id="KW-1185">Reference proteome</keyword>
<reference evidence="5" key="1">
    <citation type="journal article" date="2010" name="BMC Genomics">
        <title>Clostridium sticklandii, a specialist in amino acid degradation:revisiting its metabolism through its genome sequence.</title>
        <authorList>
            <person name="Fonknechten N."/>
            <person name="Chaussonnerie S."/>
            <person name="Tricot S."/>
            <person name="Lajus A."/>
            <person name="Andreesen J.R."/>
            <person name="Perchat N."/>
            <person name="Pelletier E."/>
            <person name="Gouyvenoux M."/>
            <person name="Barbe V."/>
            <person name="Salanoubat M."/>
            <person name="Le Paslier D."/>
            <person name="Weissenbach J."/>
            <person name="Cohen G.N."/>
            <person name="Kreimeyer A."/>
        </authorList>
    </citation>
    <scope>NUCLEOTIDE SEQUENCE [LARGE SCALE GENOMIC DNA]</scope>
    <source>
        <strain evidence="5">ATCC 12662 / DSM 519 / JCM 1433 / CCUG 9281 / NCIMB 10654 / HF</strain>
    </source>
</reference>
<dbReference type="STRING" id="1511.CLOST_1043"/>
<dbReference type="AlphaFoldDB" id="E3PXK1"/>
<dbReference type="BioCyc" id="CSTI499177:GJE9-1090-MONOMER"/>
<dbReference type="GO" id="GO:0003677">
    <property type="term" value="F:DNA binding"/>
    <property type="evidence" value="ECO:0007669"/>
    <property type="project" value="UniProtKB-KW"/>
</dbReference>
<feature type="transmembrane region" description="Helical" evidence="2">
    <location>
        <begin position="140"/>
        <end position="161"/>
    </location>
</feature>
<keyword evidence="2" id="KW-0812">Transmembrane</keyword>
<feature type="transmembrane region" description="Helical" evidence="2">
    <location>
        <begin position="196"/>
        <end position="216"/>
    </location>
</feature>
<dbReference type="InterPro" id="IPR001387">
    <property type="entry name" value="Cro/C1-type_HTH"/>
</dbReference>
<accession>E3PXK1</accession>
<dbReference type="eggNOG" id="COG1396">
    <property type="taxonomic scope" value="Bacteria"/>
</dbReference>
<dbReference type="Pfam" id="PF01381">
    <property type="entry name" value="HTH_3"/>
    <property type="match status" value="1"/>
</dbReference>
<feature type="transmembrane region" description="Helical" evidence="2">
    <location>
        <begin position="273"/>
        <end position="297"/>
    </location>
</feature>
<dbReference type="PANTHER" id="PTHR46558:SF4">
    <property type="entry name" value="DNA-BIDING PHAGE PROTEIN"/>
    <property type="match status" value="1"/>
</dbReference>
<dbReference type="SUPFAM" id="SSF47413">
    <property type="entry name" value="lambda repressor-like DNA-binding domains"/>
    <property type="match status" value="1"/>
</dbReference>
<keyword evidence="1" id="KW-0238">DNA-binding</keyword>
<name>E3PXK1_ACESD</name>
<feature type="transmembrane region" description="Helical" evidence="2">
    <location>
        <begin position="303"/>
        <end position="324"/>
    </location>
</feature>
<evidence type="ECO:0000313" key="5">
    <source>
        <dbReference type="Proteomes" id="UP000007041"/>
    </source>
</evidence>
<dbReference type="Gene3D" id="1.10.260.40">
    <property type="entry name" value="lambda repressor-like DNA-binding domains"/>
    <property type="match status" value="1"/>
</dbReference>
<dbReference type="EMBL" id="FP565809">
    <property type="protein sequence ID" value="CBH21166.1"/>
    <property type="molecule type" value="Genomic_DNA"/>
</dbReference>
<evidence type="ECO:0000313" key="4">
    <source>
        <dbReference type="EMBL" id="CBH21166.1"/>
    </source>
</evidence>
<dbReference type="PROSITE" id="PS50943">
    <property type="entry name" value="HTH_CROC1"/>
    <property type="match status" value="1"/>
</dbReference>
<organism evidence="4 5">
    <name type="scientific">Acetoanaerobium sticklandii (strain ATCC 12662 / DSM 519 / JCM 1433 / CCUG 9281 / NCIMB 10654 / HF)</name>
    <name type="common">Clostridium sticklandii</name>
    <dbReference type="NCBI Taxonomy" id="499177"/>
    <lineage>
        <taxon>Bacteria</taxon>
        <taxon>Bacillati</taxon>
        <taxon>Bacillota</taxon>
        <taxon>Clostridia</taxon>
        <taxon>Peptostreptococcales</taxon>
        <taxon>Filifactoraceae</taxon>
        <taxon>Acetoanaerobium</taxon>
    </lineage>
</organism>
<evidence type="ECO:0000259" key="3">
    <source>
        <dbReference type="PROSITE" id="PS50943"/>
    </source>
</evidence>
<dbReference type="SMART" id="SM00530">
    <property type="entry name" value="HTH_XRE"/>
    <property type="match status" value="1"/>
</dbReference>
<evidence type="ECO:0000256" key="2">
    <source>
        <dbReference type="SAM" id="Phobius"/>
    </source>
</evidence>
<feature type="transmembrane region" description="Helical" evidence="2">
    <location>
        <begin position="228"/>
        <end position="252"/>
    </location>
</feature>
<dbReference type="KEGG" id="cst:CLOST_1043"/>
<feature type="transmembrane region" description="Helical" evidence="2">
    <location>
        <begin position="105"/>
        <end position="128"/>
    </location>
</feature>
<dbReference type="CDD" id="cd00093">
    <property type="entry name" value="HTH_XRE"/>
    <property type="match status" value="1"/>
</dbReference>
<evidence type="ECO:0000256" key="1">
    <source>
        <dbReference type="ARBA" id="ARBA00023125"/>
    </source>
</evidence>
<protein>
    <submittedName>
        <fullName evidence="4">Transcriptional regulator, XRE family</fullName>
    </submittedName>
</protein>
<proteinExistence type="predicted"/>
<gene>
    <name evidence="4" type="ordered locus">CLOST_1043</name>
</gene>